<evidence type="ECO:0000313" key="2">
    <source>
        <dbReference type="Proteomes" id="UP001589896"/>
    </source>
</evidence>
<dbReference type="Proteomes" id="UP001589896">
    <property type="component" value="Unassembled WGS sequence"/>
</dbReference>
<protein>
    <submittedName>
        <fullName evidence="1">DUF2332 domain-containing protein</fullName>
    </submittedName>
</protein>
<dbReference type="Pfam" id="PF10094">
    <property type="entry name" value="DUF2332"/>
    <property type="match status" value="1"/>
</dbReference>
<gene>
    <name evidence="1" type="ORF">ACFFGH_23925</name>
</gene>
<dbReference type="RefSeq" id="WP_386673023.1">
    <property type="nucleotide sequence ID" value="NZ_JBHLTG010000006.1"/>
</dbReference>
<accession>A0ABV6RV94</accession>
<dbReference type="EMBL" id="JBHLTG010000006">
    <property type="protein sequence ID" value="MFC0680890.1"/>
    <property type="molecule type" value="Genomic_DNA"/>
</dbReference>
<dbReference type="InterPro" id="IPR011200">
    <property type="entry name" value="UCP012608"/>
</dbReference>
<proteinExistence type="predicted"/>
<reference evidence="1 2" key="1">
    <citation type="submission" date="2024-09" db="EMBL/GenBank/DDBJ databases">
        <authorList>
            <person name="Sun Q."/>
            <person name="Mori K."/>
        </authorList>
    </citation>
    <scope>NUCLEOTIDE SEQUENCE [LARGE SCALE GENOMIC DNA]</scope>
    <source>
        <strain evidence="1 2">KCTC 23076</strain>
    </source>
</reference>
<keyword evidence="2" id="KW-1185">Reference proteome</keyword>
<evidence type="ECO:0000313" key="1">
    <source>
        <dbReference type="EMBL" id="MFC0680890.1"/>
    </source>
</evidence>
<comment type="caution">
    <text evidence="1">The sequence shown here is derived from an EMBL/GenBank/DDBJ whole genome shotgun (WGS) entry which is preliminary data.</text>
</comment>
<sequence length="323" mass="35671">MTETADWYHRFGGQDARGSSPLYEEWALAAAEDDEVLRLLEQLPLQQRSPVIVFGVARLLGAPESEWHRFRAWLVDSWPVVAHEARSRGVQTNDPRRCAALLPLLATLDGPLALVDIGASAGLCLYPDRYAYRYDDRPVLGNSTVLLECTTSGAVPVPDRLPEVALRVGVDRTPLLLDRPDDMRWLEALLWPEQHERRALQRAAIELARTDPPTMFEADAITGLAVALAGIPRGVRPVVITTGVLVYLPRAERMRFIESVRAAGCDWIALEAPAMLPDAAARLRVPVHPDARFLLALNERPVAFTAPHGTRLHWLGDGDLASG</sequence>
<name>A0ABV6RV94_9GAMM</name>
<organism evidence="1 2">
    <name type="scientific">Lysobacter korlensis</name>
    <dbReference type="NCBI Taxonomy" id="553636"/>
    <lineage>
        <taxon>Bacteria</taxon>
        <taxon>Pseudomonadati</taxon>
        <taxon>Pseudomonadota</taxon>
        <taxon>Gammaproteobacteria</taxon>
        <taxon>Lysobacterales</taxon>
        <taxon>Lysobacteraceae</taxon>
        <taxon>Lysobacter</taxon>
    </lineage>
</organism>